<dbReference type="AlphaFoldDB" id="A0AAE3EL12"/>
<protein>
    <submittedName>
        <fullName evidence="1">Uncharacterized protein</fullName>
    </submittedName>
</protein>
<accession>A0AAE3EL12</accession>
<reference evidence="1" key="1">
    <citation type="submission" date="2021-08" db="EMBL/GenBank/DDBJ databases">
        <title>Comparative analyses of Brucepasteria parasyntrophica and Teretinema zuelzerae.</title>
        <authorList>
            <person name="Song Y."/>
            <person name="Brune A."/>
        </authorList>
    </citation>
    <scope>NUCLEOTIDE SEQUENCE</scope>
    <source>
        <strain evidence="1">DSM 1903</strain>
    </source>
</reference>
<evidence type="ECO:0000313" key="1">
    <source>
        <dbReference type="EMBL" id="MCD1655668.1"/>
    </source>
</evidence>
<dbReference type="Proteomes" id="UP001198163">
    <property type="component" value="Unassembled WGS sequence"/>
</dbReference>
<gene>
    <name evidence="1" type="ORF">K7J14_13300</name>
</gene>
<dbReference type="RefSeq" id="WP_230757260.1">
    <property type="nucleotide sequence ID" value="NZ_JAINWA010000003.1"/>
</dbReference>
<sequence>MMFLFAGASMAVSEPPRAVLIEGTVASEGLPGFLPNRISALRGRYRVSGDIPVDVYATAEPLVFSPLLWTEVRQGGLQGHESVPRPDDSEDAVVFAFPRRLAMQEPLADLRDWHFLCVFPRTADEALRAAFAAAFAEKTAAFFQRAKRLSDLSFPAVF</sequence>
<keyword evidence="2" id="KW-1185">Reference proteome</keyword>
<proteinExistence type="predicted"/>
<evidence type="ECO:0000313" key="2">
    <source>
        <dbReference type="Proteomes" id="UP001198163"/>
    </source>
</evidence>
<organism evidence="1 2">
    <name type="scientific">Teretinema zuelzerae</name>
    <dbReference type="NCBI Taxonomy" id="156"/>
    <lineage>
        <taxon>Bacteria</taxon>
        <taxon>Pseudomonadati</taxon>
        <taxon>Spirochaetota</taxon>
        <taxon>Spirochaetia</taxon>
        <taxon>Spirochaetales</taxon>
        <taxon>Treponemataceae</taxon>
        <taxon>Teretinema</taxon>
    </lineage>
</organism>
<dbReference type="EMBL" id="JAINWA010000003">
    <property type="protein sequence ID" value="MCD1655668.1"/>
    <property type="molecule type" value="Genomic_DNA"/>
</dbReference>
<name>A0AAE3EL12_9SPIR</name>
<comment type="caution">
    <text evidence="1">The sequence shown here is derived from an EMBL/GenBank/DDBJ whole genome shotgun (WGS) entry which is preliminary data.</text>
</comment>